<feature type="region of interest" description="Disordered" evidence="1">
    <location>
        <begin position="220"/>
        <end position="247"/>
    </location>
</feature>
<dbReference type="Gene3D" id="3.30.70.1820">
    <property type="entry name" value="L1 transposable element, RRM domain"/>
    <property type="match status" value="1"/>
</dbReference>
<evidence type="ECO:0000313" key="2">
    <source>
        <dbReference type="EMBL" id="CAG9790261.1"/>
    </source>
</evidence>
<gene>
    <name evidence="2" type="ORF">DIATSA_LOCUS7930</name>
</gene>
<protein>
    <submittedName>
        <fullName evidence="2">Uncharacterized protein</fullName>
    </submittedName>
</protein>
<evidence type="ECO:0000256" key="1">
    <source>
        <dbReference type="SAM" id="MobiDB-lite"/>
    </source>
</evidence>
<dbReference type="EMBL" id="OU893352">
    <property type="protein sequence ID" value="CAG9790261.1"/>
    <property type="molecule type" value="Genomic_DNA"/>
</dbReference>
<evidence type="ECO:0000313" key="3">
    <source>
        <dbReference type="Proteomes" id="UP001153714"/>
    </source>
</evidence>
<keyword evidence="3" id="KW-1185">Reference proteome</keyword>
<accession>A0A9N9R5W2</accession>
<dbReference type="AlphaFoldDB" id="A0A9N9R5W2"/>
<name>A0A9N9R5W2_9NEOP</name>
<reference evidence="2" key="1">
    <citation type="submission" date="2021-12" db="EMBL/GenBank/DDBJ databases">
        <authorList>
            <person name="King R."/>
        </authorList>
    </citation>
    <scope>NUCLEOTIDE SEQUENCE</scope>
</reference>
<sequence length="247" mass="27639">MESIKQNMAEMSAMFNSRMEQFEADLHRNAPSSQSSVAEDFAAFRSFAIAALNCLQKQVDLLSRGAERQEMRSRRRILLLHGVVEQKDEVAAEVVLRVVSEQLKIVGLSRHDISRAHRIGQHSNDKPRPILVKFCDVAIRDKIWFAKTLLRGSGVTLSEFLIPGRHKLFMEARKRFGLSKCWSRDGNIYVMSPSGNKLRVNCIAELDKIPVSASTPTAAASATSTQIAGPSVPKVQDKTRRRLPAKK</sequence>
<proteinExistence type="predicted"/>
<organism evidence="2 3">
    <name type="scientific">Diatraea saccharalis</name>
    <name type="common">sugarcane borer</name>
    <dbReference type="NCBI Taxonomy" id="40085"/>
    <lineage>
        <taxon>Eukaryota</taxon>
        <taxon>Metazoa</taxon>
        <taxon>Ecdysozoa</taxon>
        <taxon>Arthropoda</taxon>
        <taxon>Hexapoda</taxon>
        <taxon>Insecta</taxon>
        <taxon>Pterygota</taxon>
        <taxon>Neoptera</taxon>
        <taxon>Endopterygota</taxon>
        <taxon>Lepidoptera</taxon>
        <taxon>Glossata</taxon>
        <taxon>Ditrysia</taxon>
        <taxon>Pyraloidea</taxon>
        <taxon>Crambidae</taxon>
        <taxon>Crambinae</taxon>
        <taxon>Diatraea</taxon>
    </lineage>
</organism>
<reference evidence="2" key="2">
    <citation type="submission" date="2022-10" db="EMBL/GenBank/DDBJ databases">
        <authorList>
            <consortium name="ENA_rothamsted_submissions"/>
            <consortium name="culmorum"/>
            <person name="King R."/>
        </authorList>
    </citation>
    <scope>NUCLEOTIDE SEQUENCE</scope>
</reference>
<dbReference type="OrthoDB" id="8121249at2759"/>
<dbReference type="Proteomes" id="UP001153714">
    <property type="component" value="Chromosome 21"/>
</dbReference>